<feature type="transmembrane region" description="Helical" evidence="1">
    <location>
        <begin position="18"/>
        <end position="38"/>
    </location>
</feature>
<organism evidence="2 3">
    <name type="scientific">Flavobacterium agri</name>
    <dbReference type="NCBI Taxonomy" id="2743471"/>
    <lineage>
        <taxon>Bacteria</taxon>
        <taxon>Pseudomonadati</taxon>
        <taxon>Bacteroidota</taxon>
        <taxon>Flavobacteriia</taxon>
        <taxon>Flavobacteriales</taxon>
        <taxon>Flavobacteriaceae</taxon>
        <taxon>Flavobacterium</taxon>
    </lineage>
</organism>
<feature type="transmembrane region" description="Helical" evidence="1">
    <location>
        <begin position="89"/>
        <end position="109"/>
    </location>
</feature>
<dbReference type="Proteomes" id="UP000535020">
    <property type="component" value="Unassembled WGS sequence"/>
</dbReference>
<evidence type="ECO:0000313" key="2">
    <source>
        <dbReference type="EMBL" id="NYA70786.1"/>
    </source>
</evidence>
<keyword evidence="1" id="KW-1133">Transmembrane helix</keyword>
<feature type="transmembrane region" description="Helical" evidence="1">
    <location>
        <begin position="50"/>
        <end position="68"/>
    </location>
</feature>
<accession>A0A7Y9C501</accession>
<keyword evidence="1" id="KW-0472">Membrane</keyword>
<protein>
    <submittedName>
        <fullName evidence="2">Uncharacterized protein</fullName>
    </submittedName>
</protein>
<comment type="caution">
    <text evidence="2">The sequence shown here is derived from an EMBL/GenBank/DDBJ whole genome shotgun (WGS) entry which is preliminary data.</text>
</comment>
<dbReference type="RefSeq" id="WP_176005610.1">
    <property type="nucleotide sequence ID" value="NZ_JABWMI010000010.1"/>
</dbReference>
<keyword evidence="1" id="KW-0812">Transmembrane</keyword>
<proteinExistence type="predicted"/>
<evidence type="ECO:0000313" key="3">
    <source>
        <dbReference type="Proteomes" id="UP000535020"/>
    </source>
</evidence>
<keyword evidence="3" id="KW-1185">Reference proteome</keyword>
<name>A0A7Y9C501_9FLAO</name>
<gene>
    <name evidence="2" type="ORF">HZF10_07650</name>
</gene>
<reference evidence="2 3" key="1">
    <citation type="submission" date="2020-07" db="EMBL/GenBank/DDBJ databases">
        <authorList>
            <person name="Sun Q."/>
        </authorList>
    </citation>
    <scope>NUCLEOTIDE SEQUENCE [LARGE SCALE GENOMIC DNA]</scope>
    <source>
        <strain evidence="2 3">MAH-1</strain>
    </source>
</reference>
<feature type="transmembrane region" description="Helical" evidence="1">
    <location>
        <begin position="121"/>
        <end position="147"/>
    </location>
</feature>
<dbReference type="AlphaFoldDB" id="A0A7Y9C501"/>
<dbReference type="EMBL" id="JACBJI010000003">
    <property type="protein sequence ID" value="NYA70786.1"/>
    <property type="molecule type" value="Genomic_DNA"/>
</dbReference>
<evidence type="ECO:0000256" key="1">
    <source>
        <dbReference type="SAM" id="Phobius"/>
    </source>
</evidence>
<sequence length="167" mass="19175">MENFERIQKIKKIGSQEAYLAVGIALAIDLCVITWWYLDNDYQWLIDHGYVWKFPLAAIFMIFLGQFFGKKFALGIIGKSWNWIFQGPICAMITLAATCLLTGLTAFPIDFMRGFTEADDLLFYTLGVTLLVILYSFIPVGIHGVWFGYRIYKKGLKTGLYEEDEKP</sequence>